<evidence type="ECO:0000256" key="1">
    <source>
        <dbReference type="SAM" id="Phobius"/>
    </source>
</evidence>
<dbReference type="OrthoDB" id="338619at2157"/>
<dbReference type="GeneID" id="56038098"/>
<keyword evidence="1" id="KW-0472">Membrane</keyword>
<accession>A0A7D5QGM4</accession>
<feature type="transmembrane region" description="Helical" evidence="1">
    <location>
        <begin position="12"/>
        <end position="31"/>
    </location>
</feature>
<protein>
    <submittedName>
        <fullName evidence="2">Uncharacterized protein</fullName>
    </submittedName>
</protein>
<organism evidence="2 3">
    <name type="scientific">Halorarum salinum</name>
    <dbReference type="NCBI Taxonomy" id="2743089"/>
    <lineage>
        <taxon>Archaea</taxon>
        <taxon>Methanobacteriati</taxon>
        <taxon>Methanobacteriota</taxon>
        <taxon>Stenosarchaea group</taxon>
        <taxon>Halobacteria</taxon>
        <taxon>Halobacteriales</taxon>
        <taxon>Haloferacaceae</taxon>
        <taxon>Halorarum</taxon>
    </lineage>
</organism>
<name>A0A7D5QGM4_9EURY</name>
<dbReference type="AlphaFoldDB" id="A0A7D5QGM4"/>
<dbReference type="KEGG" id="halu:HUG12_11525"/>
<evidence type="ECO:0000313" key="3">
    <source>
        <dbReference type="Proteomes" id="UP000509626"/>
    </source>
</evidence>
<dbReference type="EMBL" id="CP058579">
    <property type="protein sequence ID" value="QLG62323.1"/>
    <property type="molecule type" value="Genomic_DNA"/>
</dbReference>
<keyword evidence="3" id="KW-1185">Reference proteome</keyword>
<reference evidence="2 3" key="1">
    <citation type="submission" date="2020-06" db="EMBL/GenBank/DDBJ databases">
        <title>NJ-3-1, isolated from saline soil.</title>
        <authorList>
            <person name="Cui H.L."/>
            <person name="Shi X."/>
        </authorList>
    </citation>
    <scope>NUCLEOTIDE SEQUENCE [LARGE SCALE GENOMIC DNA]</scope>
    <source>
        <strain evidence="2 3">NJ-3-1</strain>
    </source>
</reference>
<keyword evidence="1" id="KW-1133">Transmembrane helix</keyword>
<dbReference type="Proteomes" id="UP000509626">
    <property type="component" value="Chromosome"/>
</dbReference>
<proteinExistence type="predicted"/>
<evidence type="ECO:0000313" key="2">
    <source>
        <dbReference type="EMBL" id="QLG62323.1"/>
    </source>
</evidence>
<keyword evidence="1" id="KW-0812">Transmembrane</keyword>
<gene>
    <name evidence="2" type="ORF">HUG12_11525</name>
</gene>
<sequence length="61" mass="6850">MTATDSVRRAGLFTLHQFTVLTGILLFPLVLTTRRVGVRLGFDRAVARVSRAYAEQREADE</sequence>
<dbReference type="RefSeq" id="WP_179268908.1">
    <property type="nucleotide sequence ID" value="NZ_CP058579.1"/>
</dbReference>